<reference evidence="1" key="1">
    <citation type="submission" date="2018-05" db="EMBL/GenBank/DDBJ databases">
        <authorList>
            <person name="Lanie J.A."/>
            <person name="Ng W.-L."/>
            <person name="Kazmierczak K.M."/>
            <person name="Andrzejewski T.M."/>
            <person name="Davidsen T.M."/>
            <person name="Wayne K.J."/>
            <person name="Tettelin H."/>
            <person name="Glass J.I."/>
            <person name="Rusch D."/>
            <person name="Podicherti R."/>
            <person name="Tsui H.-C.T."/>
            <person name="Winkler M.E."/>
        </authorList>
    </citation>
    <scope>NUCLEOTIDE SEQUENCE</scope>
</reference>
<gene>
    <name evidence="1" type="ORF">METZ01_LOCUS139066</name>
</gene>
<sequence>MVIQTTNPFAPAKPRVPLIPRRLQPVPDPIEVAKQNKTHCPKCSSLLRVNYQEAECLNCGFVDYDYVAPEQEKKGNTLIGTGTRYVIRYMGEFNALSDVVTHVKVYRVRNRVMYGVSCPFCGSGMAQSSLSGKRREVREERYKCNTGHRVSLCPNGKGDIGWK</sequence>
<organism evidence="1">
    <name type="scientific">marine metagenome</name>
    <dbReference type="NCBI Taxonomy" id="408172"/>
    <lineage>
        <taxon>unclassified sequences</taxon>
        <taxon>metagenomes</taxon>
        <taxon>ecological metagenomes</taxon>
    </lineage>
</organism>
<evidence type="ECO:0000313" key="1">
    <source>
        <dbReference type="EMBL" id="SVA86212.1"/>
    </source>
</evidence>
<dbReference type="EMBL" id="UINC01020558">
    <property type="protein sequence ID" value="SVA86212.1"/>
    <property type="molecule type" value="Genomic_DNA"/>
</dbReference>
<proteinExistence type="predicted"/>
<dbReference type="AlphaFoldDB" id="A0A381ZBH4"/>
<protein>
    <submittedName>
        <fullName evidence="1">Uncharacterized protein</fullName>
    </submittedName>
</protein>
<name>A0A381ZBH4_9ZZZZ</name>
<accession>A0A381ZBH4</accession>